<dbReference type="RefSeq" id="XP_040773627.1">
    <property type="nucleotide sequence ID" value="XM_040919137.1"/>
</dbReference>
<proteinExistence type="predicted"/>
<dbReference type="AlphaFoldDB" id="A0A9P5CL31"/>
<dbReference type="GeneID" id="63836266"/>
<dbReference type="PANTHER" id="PTHR36142:SF2">
    <property type="entry name" value="METALLO-HYDROLASE_OXIDOREDUCTASE SUPERFAMILY PROTEIN"/>
    <property type="match status" value="1"/>
</dbReference>
<name>A0A9P5CL31_CRYP1</name>
<evidence type="ECO:0000313" key="2">
    <source>
        <dbReference type="Proteomes" id="UP000803844"/>
    </source>
</evidence>
<keyword evidence="2" id="KW-1185">Reference proteome</keyword>
<organism evidence="1 2">
    <name type="scientific">Cryphonectria parasitica (strain ATCC 38755 / EP155)</name>
    <dbReference type="NCBI Taxonomy" id="660469"/>
    <lineage>
        <taxon>Eukaryota</taxon>
        <taxon>Fungi</taxon>
        <taxon>Dikarya</taxon>
        <taxon>Ascomycota</taxon>
        <taxon>Pezizomycotina</taxon>
        <taxon>Sordariomycetes</taxon>
        <taxon>Sordariomycetidae</taxon>
        <taxon>Diaporthales</taxon>
        <taxon>Cryphonectriaceae</taxon>
        <taxon>Cryphonectria-Endothia species complex</taxon>
        <taxon>Cryphonectria</taxon>
    </lineage>
</organism>
<dbReference type="EMBL" id="MU032350">
    <property type="protein sequence ID" value="KAF3762648.1"/>
    <property type="molecule type" value="Genomic_DNA"/>
</dbReference>
<sequence length="354" mass="38550">MSSARVSNLRQHLDGSTGPLRPVLTSLNGDQSWLLSFPLPSTPGEPAQLGKKYYHIVMDPWLKGTISVLSTWFLGLELLNTAAATDGAGVDDIAREIEDAAANTNAANIPRDTVVVDAIFIHFHYLDHMHQASLVTFDPDIPVLTTPEAAATMRSWDHFKNITTMHDFDPASEQEGWQSLHPGGALPQWLSVFRLKGHAVLNFATGIVWSHDSDDGHRQHELVLNSPHGIRADLPNVRALLGPAEDTSPATKAASPPLRVLAMLAALKDSFTLGMATTLGLDGSLALEDLARPKYWVRSHDMLLKYMGFFMRLTGTHDVARSVDEKGSSSGLKQGESRRPNLVDVANGANFVLT</sequence>
<gene>
    <name evidence="1" type="ORF">M406DRAFT_294404</name>
</gene>
<dbReference type="PANTHER" id="PTHR36142">
    <property type="entry name" value="METALLO-HYDROLASE/OXIDOREDUCTASE SUPERFAMILY PROTEIN"/>
    <property type="match status" value="1"/>
</dbReference>
<evidence type="ECO:0000313" key="1">
    <source>
        <dbReference type="EMBL" id="KAF3762648.1"/>
    </source>
</evidence>
<accession>A0A9P5CL31</accession>
<reference evidence="1" key="1">
    <citation type="journal article" date="2020" name="Phytopathology">
        <title>Genome sequence of the chestnut blight fungus Cryphonectria parasitica EP155: A fundamental resource for an archetypical invasive plant pathogen.</title>
        <authorList>
            <person name="Crouch J.A."/>
            <person name="Dawe A."/>
            <person name="Aerts A."/>
            <person name="Barry K."/>
            <person name="Churchill A.C.L."/>
            <person name="Grimwood J."/>
            <person name="Hillman B."/>
            <person name="Milgroom M.G."/>
            <person name="Pangilinan J."/>
            <person name="Smith M."/>
            <person name="Salamov A."/>
            <person name="Schmutz J."/>
            <person name="Yadav J."/>
            <person name="Grigoriev I.V."/>
            <person name="Nuss D."/>
        </authorList>
    </citation>
    <scope>NUCLEOTIDE SEQUENCE</scope>
    <source>
        <strain evidence="1">EP155</strain>
    </source>
</reference>
<dbReference type="Proteomes" id="UP000803844">
    <property type="component" value="Unassembled WGS sequence"/>
</dbReference>
<dbReference type="OrthoDB" id="9971601at2759"/>
<comment type="caution">
    <text evidence="1">The sequence shown here is derived from an EMBL/GenBank/DDBJ whole genome shotgun (WGS) entry which is preliminary data.</text>
</comment>
<protein>
    <submittedName>
        <fullName evidence="1">Uncharacterized protein</fullName>
    </submittedName>
</protein>